<dbReference type="InterPro" id="IPR017039">
    <property type="entry name" value="Virul_fac_BrkB"/>
</dbReference>
<dbReference type="NCBIfam" id="TIGR00765">
    <property type="entry name" value="yihY_not_rbn"/>
    <property type="match status" value="1"/>
</dbReference>
<evidence type="ECO:0000256" key="2">
    <source>
        <dbReference type="ARBA" id="ARBA00022475"/>
    </source>
</evidence>
<dbReference type="AlphaFoldDB" id="G8R2P1"/>
<reference evidence="7 8" key="1">
    <citation type="journal article" date="2012" name="Stand. Genomic Sci.">
        <title>Genome sequence of the orange-pigmented seawater bacterium Owenweeksia hongkongensis type strain (UST20020801(T)).</title>
        <authorList>
            <person name="Riedel T."/>
            <person name="Held B."/>
            <person name="Nolan M."/>
            <person name="Lucas S."/>
            <person name="Lapidus A."/>
            <person name="Tice H."/>
            <person name="Del Rio T.G."/>
            <person name="Cheng J.F."/>
            <person name="Han C."/>
            <person name="Tapia R."/>
            <person name="Goodwin L.A."/>
            <person name="Pitluck S."/>
            <person name="Liolios K."/>
            <person name="Mavromatis K."/>
            <person name="Pagani I."/>
            <person name="Ivanova N."/>
            <person name="Mikhailova N."/>
            <person name="Pati A."/>
            <person name="Chen A."/>
            <person name="Palaniappan K."/>
            <person name="Rohde M."/>
            <person name="Tindall B.J."/>
            <person name="Detter J.C."/>
            <person name="Goker M."/>
            <person name="Woyke T."/>
            <person name="Bristow J."/>
            <person name="Eisen J.A."/>
            <person name="Markowitz V."/>
            <person name="Hugenholtz P."/>
            <person name="Klenk H.P."/>
            <person name="Kyrpides N.C."/>
        </authorList>
    </citation>
    <scope>NUCLEOTIDE SEQUENCE</scope>
    <source>
        <strain evidence="8">DSM 17368 / JCM 12287 / NRRL B-23963</strain>
    </source>
</reference>
<organism evidence="7 8">
    <name type="scientific">Owenweeksia hongkongensis (strain DSM 17368 / CIP 108786 / JCM 12287 / NRRL B-23963 / UST20020801)</name>
    <dbReference type="NCBI Taxonomy" id="926562"/>
    <lineage>
        <taxon>Bacteria</taxon>
        <taxon>Pseudomonadati</taxon>
        <taxon>Bacteroidota</taxon>
        <taxon>Flavobacteriia</taxon>
        <taxon>Flavobacteriales</taxon>
        <taxon>Owenweeksiaceae</taxon>
        <taxon>Owenweeksia</taxon>
    </lineage>
</organism>
<feature type="transmembrane region" description="Helical" evidence="6">
    <location>
        <begin position="143"/>
        <end position="166"/>
    </location>
</feature>
<evidence type="ECO:0000256" key="5">
    <source>
        <dbReference type="ARBA" id="ARBA00023136"/>
    </source>
</evidence>
<keyword evidence="3 6" id="KW-0812">Transmembrane</keyword>
<dbReference type="PANTHER" id="PTHR30213">
    <property type="entry name" value="INNER MEMBRANE PROTEIN YHJD"/>
    <property type="match status" value="1"/>
</dbReference>
<protein>
    <submittedName>
        <fullName evidence="7">Putative membrane protein</fullName>
    </submittedName>
</protein>
<dbReference type="EMBL" id="CP003156">
    <property type="protein sequence ID" value="AEV31846.1"/>
    <property type="molecule type" value="Genomic_DNA"/>
</dbReference>
<keyword evidence="5 6" id="KW-0472">Membrane</keyword>
<comment type="subcellular location">
    <subcellularLocation>
        <location evidence="1">Cell membrane</location>
        <topology evidence="1">Multi-pass membrane protein</topology>
    </subcellularLocation>
</comment>
<dbReference type="KEGG" id="oho:Oweho_0833"/>
<gene>
    <name evidence="7" type="ordered locus">Oweho_0833</name>
</gene>
<evidence type="ECO:0000256" key="6">
    <source>
        <dbReference type="SAM" id="Phobius"/>
    </source>
</evidence>
<keyword evidence="8" id="KW-1185">Reference proteome</keyword>
<dbReference type="PIRSF" id="PIRSF035875">
    <property type="entry name" value="RNase_BN"/>
    <property type="match status" value="1"/>
</dbReference>
<dbReference type="PANTHER" id="PTHR30213:SF1">
    <property type="entry name" value="INNER MEMBRANE PROTEIN YHJD"/>
    <property type="match status" value="1"/>
</dbReference>
<feature type="transmembrane region" description="Helical" evidence="6">
    <location>
        <begin position="93"/>
        <end position="112"/>
    </location>
</feature>
<name>G8R2P1_OWEHD</name>
<dbReference type="Proteomes" id="UP000005631">
    <property type="component" value="Chromosome"/>
</dbReference>
<sequence>MRINPKSIWEMLKATAKSWNDSDPFRQSAIIAYYAIFSIPGLLMIVIWVAGSLFGPEAIRGEISAQVSQFMGPEAATGIEDLLANVELNDSNFVMKTIGVLTLIFGATTLFFQLQKSLNYIWDVESSPENGIKKLILDRASSLGLILVIAFLLLITLVLSAIISILGNWIDNNFGDVLLYAVQLLNFVLSLGVVSLLFAVMFKFLPDVEISWKSVWVGSIVTAVLFSIGKTLLGLYFAHADPSSSFGAAGTIILVMIWVNYTCLILFFGAEFTQVHARKYNHKIRPSKHAKWRAEHILKNMEDKPEPIKD</sequence>
<evidence type="ECO:0000256" key="1">
    <source>
        <dbReference type="ARBA" id="ARBA00004651"/>
    </source>
</evidence>
<dbReference type="OrthoDB" id="9797028at2"/>
<dbReference type="HOGENOM" id="CLU_045539_5_1_10"/>
<evidence type="ECO:0000313" key="8">
    <source>
        <dbReference type="Proteomes" id="UP000005631"/>
    </source>
</evidence>
<feature type="transmembrane region" description="Helical" evidence="6">
    <location>
        <begin position="214"/>
        <end position="239"/>
    </location>
</feature>
<feature type="transmembrane region" description="Helical" evidence="6">
    <location>
        <begin position="178"/>
        <end position="202"/>
    </location>
</feature>
<dbReference type="Pfam" id="PF03631">
    <property type="entry name" value="Virul_fac_BrkB"/>
    <property type="match status" value="1"/>
</dbReference>
<proteinExistence type="predicted"/>
<dbReference type="PATRIC" id="fig|926562.3.peg.850"/>
<feature type="transmembrane region" description="Helical" evidence="6">
    <location>
        <begin position="245"/>
        <end position="270"/>
    </location>
</feature>
<evidence type="ECO:0000256" key="3">
    <source>
        <dbReference type="ARBA" id="ARBA00022692"/>
    </source>
</evidence>
<feature type="transmembrane region" description="Helical" evidence="6">
    <location>
        <begin position="31"/>
        <end position="51"/>
    </location>
</feature>
<keyword evidence="2" id="KW-1003">Cell membrane</keyword>
<accession>G8R2P1</accession>
<evidence type="ECO:0000256" key="4">
    <source>
        <dbReference type="ARBA" id="ARBA00022989"/>
    </source>
</evidence>
<keyword evidence="4 6" id="KW-1133">Transmembrane helix</keyword>
<dbReference type="eggNOG" id="COG1295">
    <property type="taxonomic scope" value="Bacteria"/>
</dbReference>
<dbReference type="GO" id="GO:0005886">
    <property type="term" value="C:plasma membrane"/>
    <property type="evidence" value="ECO:0007669"/>
    <property type="project" value="UniProtKB-SubCell"/>
</dbReference>
<dbReference type="STRING" id="926562.Oweho_0833"/>
<evidence type="ECO:0000313" key="7">
    <source>
        <dbReference type="EMBL" id="AEV31846.1"/>
    </source>
</evidence>